<dbReference type="Gene3D" id="3.40.50.1820">
    <property type="entry name" value="alpha/beta hydrolase"/>
    <property type="match status" value="1"/>
</dbReference>
<dbReference type="InterPro" id="IPR052897">
    <property type="entry name" value="Sec-Metab_Biosynth_Hydrolase"/>
</dbReference>
<evidence type="ECO:0000313" key="2">
    <source>
        <dbReference type="EMBL" id="KAL2799467.1"/>
    </source>
</evidence>
<dbReference type="PANTHER" id="PTHR37017:SF10">
    <property type="entry name" value="AB HYDROLASE-1 DOMAIN-CONTAINING PROTEIN"/>
    <property type="match status" value="1"/>
</dbReference>
<dbReference type="EMBL" id="JBFTWV010000007">
    <property type="protein sequence ID" value="KAL2799467.1"/>
    <property type="molecule type" value="Genomic_DNA"/>
</dbReference>
<dbReference type="SUPFAM" id="SSF53474">
    <property type="entry name" value="alpha/beta-Hydrolases"/>
    <property type="match status" value="1"/>
</dbReference>
<evidence type="ECO:0000313" key="3">
    <source>
        <dbReference type="Proteomes" id="UP001610563"/>
    </source>
</evidence>
<name>A0ABR4GK83_9EURO</name>
<protein>
    <submittedName>
        <fullName evidence="2">Alpha/beta-hydrolase</fullName>
    </submittedName>
</protein>
<accession>A0ABR4GK83</accession>
<gene>
    <name evidence="2" type="ORF">BJX66DRAFT_292964</name>
</gene>
<dbReference type="PANTHER" id="PTHR37017">
    <property type="entry name" value="AB HYDROLASE-1 DOMAIN-CONTAINING PROTEIN-RELATED"/>
    <property type="match status" value="1"/>
</dbReference>
<dbReference type="InterPro" id="IPR000073">
    <property type="entry name" value="AB_hydrolase_1"/>
</dbReference>
<evidence type="ECO:0000259" key="1">
    <source>
        <dbReference type="Pfam" id="PF12697"/>
    </source>
</evidence>
<comment type="caution">
    <text evidence="2">The sequence shown here is derived from an EMBL/GenBank/DDBJ whole genome shotgun (WGS) entry which is preliminary data.</text>
</comment>
<keyword evidence="3" id="KW-1185">Reference proteome</keyword>
<dbReference type="InterPro" id="IPR029058">
    <property type="entry name" value="AB_hydrolase_fold"/>
</dbReference>
<feature type="domain" description="AB hydrolase-1" evidence="1">
    <location>
        <begin position="9"/>
        <end position="255"/>
    </location>
</feature>
<sequence>MRTPPRPTIVLVHGGWHTPPLYDKFVARLRGAGYEVHVPRLVTMNGSRPPNADLYTDSALIRSYIESLAESGRKIVVLMHSYGGQVGTNALKGLGLEARRKEKGENVGGITRLVYISAFALDEGEGMMDMVTKMGNADLIPLAFDFHEDGTAVSRDAKNLLVGPPGPGITAGDVDREVARFERWNGSAMYQPLKSAAWRDIPVSYVCCKNDMTVPIAYQQVFIDKLRGLGKDVPVFELETGHCPQITMPDQLADVVLEIAGKQ</sequence>
<reference evidence="2 3" key="1">
    <citation type="submission" date="2024-07" db="EMBL/GenBank/DDBJ databases">
        <title>Section-level genome sequencing and comparative genomics of Aspergillus sections Usti and Cavernicolus.</title>
        <authorList>
            <consortium name="Lawrence Berkeley National Laboratory"/>
            <person name="Nybo J.L."/>
            <person name="Vesth T.C."/>
            <person name="Theobald S."/>
            <person name="Frisvad J.C."/>
            <person name="Larsen T.O."/>
            <person name="Kjaerboelling I."/>
            <person name="Rothschild-Mancinelli K."/>
            <person name="Lyhne E.K."/>
            <person name="Kogle M.E."/>
            <person name="Barry K."/>
            <person name="Clum A."/>
            <person name="Na H."/>
            <person name="Ledsgaard L."/>
            <person name="Lin J."/>
            <person name="Lipzen A."/>
            <person name="Kuo A."/>
            <person name="Riley R."/>
            <person name="Mondo S."/>
            <person name="Labutti K."/>
            <person name="Haridas S."/>
            <person name="Pangalinan J."/>
            <person name="Salamov A.A."/>
            <person name="Simmons B.A."/>
            <person name="Magnuson J.K."/>
            <person name="Chen J."/>
            <person name="Drula E."/>
            <person name="Henrissat B."/>
            <person name="Wiebenga A."/>
            <person name="Lubbers R.J."/>
            <person name="Gomes A.C."/>
            <person name="Makela M.R."/>
            <person name="Stajich J."/>
            <person name="Grigoriev I.V."/>
            <person name="Mortensen U.H."/>
            <person name="De Vries R.P."/>
            <person name="Baker S.E."/>
            <person name="Andersen M.R."/>
        </authorList>
    </citation>
    <scope>NUCLEOTIDE SEQUENCE [LARGE SCALE GENOMIC DNA]</scope>
    <source>
        <strain evidence="2 3">CBS 209.92</strain>
    </source>
</reference>
<dbReference type="Pfam" id="PF12697">
    <property type="entry name" value="Abhydrolase_6"/>
    <property type="match status" value="1"/>
</dbReference>
<organism evidence="2 3">
    <name type="scientific">Aspergillus keveii</name>
    <dbReference type="NCBI Taxonomy" id="714993"/>
    <lineage>
        <taxon>Eukaryota</taxon>
        <taxon>Fungi</taxon>
        <taxon>Dikarya</taxon>
        <taxon>Ascomycota</taxon>
        <taxon>Pezizomycotina</taxon>
        <taxon>Eurotiomycetes</taxon>
        <taxon>Eurotiomycetidae</taxon>
        <taxon>Eurotiales</taxon>
        <taxon>Aspergillaceae</taxon>
        <taxon>Aspergillus</taxon>
        <taxon>Aspergillus subgen. Nidulantes</taxon>
    </lineage>
</organism>
<dbReference type="Proteomes" id="UP001610563">
    <property type="component" value="Unassembled WGS sequence"/>
</dbReference>
<proteinExistence type="predicted"/>